<feature type="transmembrane region" description="Helical" evidence="3">
    <location>
        <begin position="280"/>
        <end position="301"/>
    </location>
</feature>
<organism evidence="5 6">
    <name type="scientific">Parthenolecanium corni</name>
    <dbReference type="NCBI Taxonomy" id="536013"/>
    <lineage>
        <taxon>Eukaryota</taxon>
        <taxon>Metazoa</taxon>
        <taxon>Ecdysozoa</taxon>
        <taxon>Arthropoda</taxon>
        <taxon>Hexapoda</taxon>
        <taxon>Insecta</taxon>
        <taxon>Pterygota</taxon>
        <taxon>Neoptera</taxon>
        <taxon>Paraneoptera</taxon>
        <taxon>Hemiptera</taxon>
        <taxon>Sternorrhyncha</taxon>
        <taxon>Coccoidea</taxon>
        <taxon>Coccidae</taxon>
        <taxon>Parthenolecanium</taxon>
    </lineage>
</organism>
<reference evidence="5 6" key="1">
    <citation type="submission" date="2024-03" db="EMBL/GenBank/DDBJ databases">
        <title>Adaptation during the transition from Ophiocordyceps entomopathogen to insect associate is accompanied by gene loss and intensified selection.</title>
        <authorList>
            <person name="Ward C.M."/>
            <person name="Onetto C.A."/>
            <person name="Borneman A.R."/>
        </authorList>
    </citation>
    <scope>NUCLEOTIDE SEQUENCE [LARGE SCALE GENOMIC DNA]</scope>
    <source>
        <strain evidence="5">AWRI1</strain>
        <tissue evidence="5">Single Adult Female</tissue>
    </source>
</reference>
<comment type="caution">
    <text evidence="5">The sequence shown here is derived from an EMBL/GenBank/DDBJ whole genome shotgun (WGS) entry which is preliminary data.</text>
</comment>
<evidence type="ECO:0000256" key="1">
    <source>
        <dbReference type="ARBA" id="ARBA00022614"/>
    </source>
</evidence>
<dbReference type="InterPro" id="IPR001611">
    <property type="entry name" value="Leu-rich_rpt"/>
</dbReference>
<keyword evidence="6" id="KW-1185">Reference proteome</keyword>
<dbReference type="Proteomes" id="UP001367676">
    <property type="component" value="Unassembled WGS sequence"/>
</dbReference>
<dbReference type="EMBL" id="JBBCAQ010000020">
    <property type="protein sequence ID" value="KAK7592846.1"/>
    <property type="molecule type" value="Genomic_DNA"/>
</dbReference>
<evidence type="ECO:0000256" key="4">
    <source>
        <dbReference type="SAM" id="SignalP"/>
    </source>
</evidence>
<feature type="signal peptide" evidence="4">
    <location>
        <begin position="1"/>
        <end position="21"/>
    </location>
</feature>
<evidence type="ECO:0000256" key="2">
    <source>
        <dbReference type="ARBA" id="ARBA00022737"/>
    </source>
</evidence>
<dbReference type="SMART" id="SM00369">
    <property type="entry name" value="LRR_TYP"/>
    <property type="match status" value="3"/>
</dbReference>
<dbReference type="SUPFAM" id="SSF52058">
    <property type="entry name" value="L domain-like"/>
    <property type="match status" value="1"/>
</dbReference>
<sequence length="313" mass="35891">MHEKVIVILAVLFVLMGKAEFTNHTANVKCAELFKCSITNGVSMTCDTLQLITIPKCTENIEKLIIRSGVIERLYNFDFPQALNTLEILAVKNVYLKKIDKMTFENLKNLVDLDLSENFLRTIDPELLINNVHLERLNFSSNMIRKLVANQFPLPNLKTLDLSNCNLELVDETAFLNTTALQWLNLRTNKLRTLSFQVNATAILLNNNPWNCDCYVYWSIKQYTTDENFESSTCMDPERNQLRIWNDTNLSDTICEDEIRQNANKSKKDKNAREDNAPDLIITIYGYVFVALSALICMCCCCDKPKRKVSSCS</sequence>
<accession>A0AAN9TLY6</accession>
<dbReference type="InterPro" id="IPR003591">
    <property type="entry name" value="Leu-rich_rpt_typical-subtyp"/>
</dbReference>
<dbReference type="InterPro" id="IPR032675">
    <property type="entry name" value="LRR_dom_sf"/>
</dbReference>
<dbReference type="Pfam" id="PF13855">
    <property type="entry name" value="LRR_8"/>
    <property type="match status" value="2"/>
</dbReference>
<keyword evidence="4" id="KW-0732">Signal</keyword>
<keyword evidence="3" id="KW-0472">Membrane</keyword>
<evidence type="ECO:0000313" key="5">
    <source>
        <dbReference type="EMBL" id="KAK7592846.1"/>
    </source>
</evidence>
<keyword evidence="3" id="KW-1133">Transmembrane helix</keyword>
<evidence type="ECO:0000313" key="6">
    <source>
        <dbReference type="Proteomes" id="UP001367676"/>
    </source>
</evidence>
<keyword evidence="3" id="KW-0812">Transmembrane</keyword>
<dbReference type="PANTHER" id="PTHR24366:SF96">
    <property type="entry name" value="LEUCINE RICH REPEAT CONTAINING 53"/>
    <property type="match status" value="1"/>
</dbReference>
<gene>
    <name evidence="5" type="ORF">V9T40_007598</name>
</gene>
<keyword evidence="2" id="KW-0677">Repeat</keyword>
<dbReference type="PANTHER" id="PTHR24366">
    <property type="entry name" value="IG(IMMUNOGLOBULIN) AND LRR(LEUCINE RICH REPEAT) DOMAINS"/>
    <property type="match status" value="1"/>
</dbReference>
<proteinExistence type="predicted"/>
<name>A0AAN9TLY6_9HEMI</name>
<keyword evidence="1" id="KW-0433">Leucine-rich repeat</keyword>
<dbReference type="AlphaFoldDB" id="A0AAN9TLY6"/>
<dbReference type="Gene3D" id="3.80.10.10">
    <property type="entry name" value="Ribonuclease Inhibitor"/>
    <property type="match status" value="1"/>
</dbReference>
<dbReference type="PROSITE" id="PS51450">
    <property type="entry name" value="LRR"/>
    <property type="match status" value="1"/>
</dbReference>
<feature type="chain" id="PRO_5042901565" evidence="4">
    <location>
        <begin position="22"/>
        <end position="313"/>
    </location>
</feature>
<evidence type="ECO:0000256" key="3">
    <source>
        <dbReference type="SAM" id="Phobius"/>
    </source>
</evidence>
<protein>
    <submittedName>
        <fullName evidence="5">Uncharacterized protein</fullName>
    </submittedName>
</protein>